<feature type="transmembrane region" description="Helical" evidence="2">
    <location>
        <begin position="50"/>
        <end position="69"/>
    </location>
</feature>
<feature type="transmembrane region" description="Helical" evidence="2">
    <location>
        <begin position="81"/>
        <end position="103"/>
    </location>
</feature>
<keyword evidence="2" id="KW-0812">Transmembrane</keyword>
<dbReference type="AlphaFoldDB" id="A0A919FAE8"/>
<sequence length="338" mass="36308">MMVRALLRFLAVSPFLAAVTSTFGYAGSLLVILSGNEPKLAEDLQRHPEAWAGGLLALPAALLIAHWYRPDRGRRLPWGRLAARAAVLFAGATGGEVVAWAYGLPLYSAAGLAVLVPLYVTGLCVAGWGMLNPHRHRSLLPGAALLLAGSVTAVVLLDKGSAPALFAYYAALAAGVLLLLALCRLAWVRRLVGLAPLPAPAPDLPPAYRRGRWPQPGEIWWAEVPFTDVADSKDRPVLVYRLLPDHVEVLRSTSQDRLDRPDHILLPTAGWDRRATHDSCLDLRLRQLPPGNFRRYAGPCPPGVWAEVGSRALGYAAVPRQAHPGTDAGPPRAGRGHG</sequence>
<proteinExistence type="predicted"/>
<evidence type="ECO:0000256" key="2">
    <source>
        <dbReference type="SAM" id="Phobius"/>
    </source>
</evidence>
<evidence type="ECO:0000313" key="3">
    <source>
        <dbReference type="EMBL" id="GHH58834.1"/>
    </source>
</evidence>
<organism evidence="3 4">
    <name type="scientific">Kitasatospora indigofera</name>
    <dbReference type="NCBI Taxonomy" id="67307"/>
    <lineage>
        <taxon>Bacteria</taxon>
        <taxon>Bacillati</taxon>
        <taxon>Actinomycetota</taxon>
        <taxon>Actinomycetes</taxon>
        <taxon>Kitasatosporales</taxon>
        <taxon>Streptomycetaceae</taxon>
        <taxon>Kitasatospora</taxon>
    </lineage>
</organism>
<evidence type="ECO:0000313" key="4">
    <source>
        <dbReference type="Proteomes" id="UP000617734"/>
    </source>
</evidence>
<gene>
    <name evidence="3" type="ORF">GCM10018781_00880</name>
</gene>
<dbReference type="GeneID" id="95350646"/>
<dbReference type="RefSeq" id="WP_190208702.1">
    <property type="nucleotide sequence ID" value="NZ_BNBO01000001.1"/>
</dbReference>
<keyword evidence="2" id="KW-1133">Transmembrane helix</keyword>
<dbReference type="EMBL" id="BNBO01000001">
    <property type="protein sequence ID" value="GHH58834.1"/>
    <property type="molecule type" value="Genomic_DNA"/>
</dbReference>
<accession>A0A919FAE8</accession>
<feature type="transmembrane region" description="Helical" evidence="2">
    <location>
        <begin position="138"/>
        <end position="157"/>
    </location>
</feature>
<keyword evidence="2" id="KW-0472">Membrane</keyword>
<protein>
    <submittedName>
        <fullName evidence="3">Uncharacterized protein</fullName>
    </submittedName>
</protein>
<evidence type="ECO:0000256" key="1">
    <source>
        <dbReference type="SAM" id="MobiDB-lite"/>
    </source>
</evidence>
<feature type="transmembrane region" description="Helical" evidence="2">
    <location>
        <begin position="163"/>
        <end position="187"/>
    </location>
</feature>
<comment type="caution">
    <text evidence="3">The sequence shown here is derived from an EMBL/GenBank/DDBJ whole genome shotgun (WGS) entry which is preliminary data.</text>
</comment>
<reference evidence="3" key="1">
    <citation type="journal article" date="2014" name="Int. J. Syst. Evol. Microbiol.">
        <title>Complete genome sequence of Corynebacterium casei LMG S-19264T (=DSM 44701T), isolated from a smear-ripened cheese.</title>
        <authorList>
            <consortium name="US DOE Joint Genome Institute (JGI-PGF)"/>
            <person name="Walter F."/>
            <person name="Albersmeier A."/>
            <person name="Kalinowski J."/>
            <person name="Ruckert C."/>
        </authorList>
    </citation>
    <scope>NUCLEOTIDE SEQUENCE</scope>
    <source>
        <strain evidence="3">JCM 4646</strain>
    </source>
</reference>
<keyword evidence="4" id="KW-1185">Reference proteome</keyword>
<feature type="region of interest" description="Disordered" evidence="1">
    <location>
        <begin position="319"/>
        <end position="338"/>
    </location>
</feature>
<feature type="transmembrane region" description="Helical" evidence="2">
    <location>
        <begin position="109"/>
        <end position="131"/>
    </location>
</feature>
<name>A0A919FAE8_9ACTN</name>
<reference evidence="3" key="2">
    <citation type="submission" date="2020-09" db="EMBL/GenBank/DDBJ databases">
        <authorList>
            <person name="Sun Q."/>
            <person name="Ohkuma M."/>
        </authorList>
    </citation>
    <scope>NUCLEOTIDE SEQUENCE</scope>
    <source>
        <strain evidence="3">JCM 4646</strain>
    </source>
</reference>
<dbReference type="Proteomes" id="UP000617734">
    <property type="component" value="Unassembled WGS sequence"/>
</dbReference>